<accession>A0A4S2MSP3</accession>
<keyword evidence="2" id="KW-0812">Transmembrane</keyword>
<sequence length="138" mass="15602">MPQKRKLSNPVRPTPPQRRALPDMHMRHPSYQKRLSSTRSKKDITKLYITDARTPPSPTPRSKQPRYQTLYTTAISASSDGVSGLPVLLLLLLLWLLLLSQHVVPFSSKESPKHVILTTTRHGHQKLPHRAERASSGC</sequence>
<keyword evidence="2" id="KW-1133">Transmembrane helix</keyword>
<dbReference type="EMBL" id="ML220134">
    <property type="protein sequence ID" value="TGZ79127.1"/>
    <property type="molecule type" value="Genomic_DNA"/>
</dbReference>
<evidence type="ECO:0000256" key="2">
    <source>
        <dbReference type="SAM" id="Phobius"/>
    </source>
</evidence>
<proteinExistence type="predicted"/>
<evidence type="ECO:0000313" key="4">
    <source>
        <dbReference type="Proteomes" id="UP000298138"/>
    </source>
</evidence>
<dbReference type="Proteomes" id="UP000298138">
    <property type="component" value="Unassembled WGS sequence"/>
</dbReference>
<name>A0A4S2MSP3_9PEZI</name>
<dbReference type="InParanoid" id="A0A4S2MSP3"/>
<reference evidence="3 4" key="1">
    <citation type="submission" date="2019-04" db="EMBL/GenBank/DDBJ databases">
        <title>Comparative genomics and transcriptomics to analyze fruiting body development in filamentous ascomycetes.</title>
        <authorList>
            <consortium name="DOE Joint Genome Institute"/>
            <person name="Lutkenhaus R."/>
            <person name="Traeger S."/>
            <person name="Breuer J."/>
            <person name="Kuo A."/>
            <person name="Lipzen A."/>
            <person name="Pangilinan J."/>
            <person name="Dilworth D."/>
            <person name="Sandor L."/>
            <person name="Poggeler S."/>
            <person name="Barry K."/>
            <person name="Grigoriev I.V."/>
            <person name="Nowrousian M."/>
        </authorList>
    </citation>
    <scope>NUCLEOTIDE SEQUENCE [LARGE SCALE GENOMIC DNA]</scope>
    <source>
        <strain evidence="3 4">CBS 389.68</strain>
    </source>
</reference>
<feature type="region of interest" description="Disordered" evidence="1">
    <location>
        <begin position="1"/>
        <end position="42"/>
    </location>
</feature>
<gene>
    <name evidence="3" type="ORF">EX30DRAFT_117345</name>
</gene>
<feature type="transmembrane region" description="Helical" evidence="2">
    <location>
        <begin position="70"/>
        <end position="98"/>
    </location>
</feature>
<protein>
    <submittedName>
        <fullName evidence="3">Uncharacterized protein</fullName>
    </submittedName>
</protein>
<evidence type="ECO:0000256" key="1">
    <source>
        <dbReference type="SAM" id="MobiDB-lite"/>
    </source>
</evidence>
<dbReference type="AlphaFoldDB" id="A0A4S2MSP3"/>
<keyword evidence="4" id="KW-1185">Reference proteome</keyword>
<evidence type="ECO:0000313" key="3">
    <source>
        <dbReference type="EMBL" id="TGZ79127.1"/>
    </source>
</evidence>
<keyword evidence="2" id="KW-0472">Membrane</keyword>
<organism evidence="3 4">
    <name type="scientific">Ascodesmis nigricans</name>
    <dbReference type="NCBI Taxonomy" id="341454"/>
    <lineage>
        <taxon>Eukaryota</taxon>
        <taxon>Fungi</taxon>
        <taxon>Dikarya</taxon>
        <taxon>Ascomycota</taxon>
        <taxon>Pezizomycotina</taxon>
        <taxon>Pezizomycetes</taxon>
        <taxon>Pezizales</taxon>
        <taxon>Ascodesmidaceae</taxon>
        <taxon>Ascodesmis</taxon>
    </lineage>
</organism>